<dbReference type="InterPro" id="IPR006311">
    <property type="entry name" value="TAT_signal"/>
</dbReference>
<evidence type="ECO:0000256" key="3">
    <source>
        <dbReference type="ARBA" id="ARBA00022714"/>
    </source>
</evidence>
<evidence type="ECO:0000256" key="10">
    <source>
        <dbReference type="SAM" id="MobiDB-lite"/>
    </source>
</evidence>
<dbReference type="PROSITE" id="PS51296">
    <property type="entry name" value="RIESKE"/>
    <property type="match status" value="1"/>
</dbReference>
<comment type="cofactor">
    <cofactor evidence="9">
        <name>[2Fe-2S] cluster</name>
        <dbReference type="ChEBI" id="CHEBI:190135"/>
    </cofactor>
</comment>
<keyword evidence="7" id="KW-1015">Disulfide bond</keyword>
<evidence type="ECO:0000256" key="4">
    <source>
        <dbReference type="ARBA" id="ARBA00022723"/>
    </source>
</evidence>
<proteinExistence type="predicted"/>
<evidence type="ECO:0000256" key="6">
    <source>
        <dbReference type="ARBA" id="ARBA00023014"/>
    </source>
</evidence>
<dbReference type="Proteomes" id="UP001230908">
    <property type="component" value="Unassembled WGS sequence"/>
</dbReference>
<dbReference type="CDD" id="cd03467">
    <property type="entry name" value="Rieske"/>
    <property type="match status" value="1"/>
</dbReference>
<keyword evidence="6" id="KW-0411">Iron-sulfur</keyword>
<dbReference type="InterPro" id="IPR036922">
    <property type="entry name" value="Rieske_2Fe-2S_sf"/>
</dbReference>
<dbReference type="PRINTS" id="PR00162">
    <property type="entry name" value="RIESKE"/>
</dbReference>
<gene>
    <name evidence="13" type="ORF">RB614_07170</name>
</gene>
<feature type="region of interest" description="Disordered" evidence="10">
    <location>
        <begin position="36"/>
        <end position="73"/>
    </location>
</feature>
<keyword evidence="11" id="KW-0732">Signal</keyword>
<evidence type="ECO:0000256" key="7">
    <source>
        <dbReference type="ARBA" id="ARBA00023157"/>
    </source>
</evidence>
<dbReference type="EMBL" id="JAVHUY010000005">
    <property type="protein sequence ID" value="MDQ7904302.1"/>
    <property type="molecule type" value="Genomic_DNA"/>
</dbReference>
<keyword evidence="14" id="KW-1185">Reference proteome</keyword>
<evidence type="ECO:0000256" key="11">
    <source>
        <dbReference type="SAM" id="SignalP"/>
    </source>
</evidence>
<dbReference type="PANTHER" id="PTHR10134">
    <property type="entry name" value="CYTOCHROME B-C1 COMPLEX SUBUNIT RIESKE, MITOCHONDRIAL"/>
    <property type="match status" value="1"/>
</dbReference>
<reference evidence="13 14" key="1">
    <citation type="submission" date="2023-08" db="EMBL/GenBank/DDBJ databases">
        <title>Phytohabitans sansha sp. nov., isolated from marine sediment.</title>
        <authorList>
            <person name="Zhao Y."/>
            <person name="Yi K."/>
        </authorList>
    </citation>
    <scope>NUCLEOTIDE SEQUENCE [LARGE SCALE GENOMIC DNA]</scope>
    <source>
        <strain evidence="13 14">ZYX-F-186</strain>
    </source>
</reference>
<keyword evidence="4" id="KW-0479">Metal-binding</keyword>
<dbReference type="RefSeq" id="WP_308711571.1">
    <property type="nucleotide sequence ID" value="NZ_JAVHUY010000005.1"/>
</dbReference>
<feature type="chain" id="PRO_5047375157" description="Cytochrome bc1 complex Rieske iron-sulfur subunit" evidence="11">
    <location>
        <begin position="32"/>
        <end position="162"/>
    </location>
</feature>
<feature type="compositionally biased region" description="Low complexity" evidence="10">
    <location>
        <begin position="36"/>
        <end position="68"/>
    </location>
</feature>
<accession>A0ABU0ZB72</accession>
<dbReference type="Gene3D" id="2.102.10.10">
    <property type="entry name" value="Rieske [2Fe-2S] iron-sulphur domain"/>
    <property type="match status" value="1"/>
</dbReference>
<sequence length="162" mass="15503">MKKVNAQPTTMARRNVLAAGAVGVGAAGLLAACGGGEEPAASAPPASSAAPSTGAAPSTSASGEAAPANALASTSDIPVGGGTIFSEQRVVVTQPAAGDFKAFDAQCTHQGCLVSQVQGDQIICTCHGSAFSTSDGSVLGGPAPSPLAAQPITVEGDSIVLS</sequence>
<protein>
    <recommendedName>
        <fullName evidence="2">Cytochrome bc1 complex Rieske iron-sulfur subunit</fullName>
    </recommendedName>
    <alternativeName>
        <fullName evidence="8">Cytochrome bc1 reductase complex subunit QcrA</fullName>
    </alternativeName>
</protein>
<keyword evidence="3" id="KW-0001">2Fe-2S</keyword>
<dbReference type="PROSITE" id="PS51318">
    <property type="entry name" value="TAT"/>
    <property type="match status" value="1"/>
</dbReference>
<evidence type="ECO:0000259" key="12">
    <source>
        <dbReference type="PROSITE" id="PS51296"/>
    </source>
</evidence>
<evidence type="ECO:0000313" key="14">
    <source>
        <dbReference type="Proteomes" id="UP001230908"/>
    </source>
</evidence>
<dbReference type="InterPro" id="IPR005805">
    <property type="entry name" value="Rieske_Fe-S_prot_C"/>
</dbReference>
<evidence type="ECO:0000256" key="1">
    <source>
        <dbReference type="ARBA" id="ARBA00002494"/>
    </source>
</evidence>
<evidence type="ECO:0000256" key="5">
    <source>
        <dbReference type="ARBA" id="ARBA00023004"/>
    </source>
</evidence>
<dbReference type="PROSITE" id="PS51257">
    <property type="entry name" value="PROKAR_LIPOPROTEIN"/>
    <property type="match status" value="1"/>
</dbReference>
<dbReference type="SUPFAM" id="SSF50022">
    <property type="entry name" value="ISP domain"/>
    <property type="match status" value="1"/>
</dbReference>
<dbReference type="Pfam" id="PF00355">
    <property type="entry name" value="Rieske"/>
    <property type="match status" value="1"/>
</dbReference>
<feature type="signal peptide" evidence="11">
    <location>
        <begin position="1"/>
        <end position="31"/>
    </location>
</feature>
<evidence type="ECO:0000256" key="8">
    <source>
        <dbReference type="ARBA" id="ARBA00029586"/>
    </source>
</evidence>
<feature type="domain" description="Rieske" evidence="12">
    <location>
        <begin position="69"/>
        <end position="161"/>
    </location>
</feature>
<evidence type="ECO:0000313" key="13">
    <source>
        <dbReference type="EMBL" id="MDQ7904302.1"/>
    </source>
</evidence>
<comment type="function">
    <text evidence="1">Iron-sulfur subunit of the cytochrome bc1 complex, an essential component of the respiratory electron transport chain required for ATP synthesis. The bc1 complex catalyzes the oxidation of menaquinol and the reduction of cytochrome c in the respiratory chain. The bc1 complex operates through a Q-cycle mechanism that couples electron transfer to generation of the proton gradient that drives ATP synthesis.</text>
</comment>
<evidence type="ECO:0000256" key="9">
    <source>
        <dbReference type="ARBA" id="ARBA00034078"/>
    </source>
</evidence>
<organism evidence="13 14">
    <name type="scientific">Phytohabitans maris</name>
    <dbReference type="NCBI Taxonomy" id="3071409"/>
    <lineage>
        <taxon>Bacteria</taxon>
        <taxon>Bacillati</taxon>
        <taxon>Actinomycetota</taxon>
        <taxon>Actinomycetes</taxon>
        <taxon>Micromonosporales</taxon>
        <taxon>Micromonosporaceae</taxon>
    </lineage>
</organism>
<keyword evidence="5" id="KW-0408">Iron</keyword>
<comment type="caution">
    <text evidence="13">The sequence shown here is derived from an EMBL/GenBank/DDBJ whole genome shotgun (WGS) entry which is preliminary data.</text>
</comment>
<dbReference type="InterPro" id="IPR014349">
    <property type="entry name" value="Rieske_Fe-S_prot"/>
</dbReference>
<dbReference type="InterPro" id="IPR017941">
    <property type="entry name" value="Rieske_2Fe-2S"/>
</dbReference>
<name>A0ABU0ZB72_9ACTN</name>
<evidence type="ECO:0000256" key="2">
    <source>
        <dbReference type="ARBA" id="ARBA00015816"/>
    </source>
</evidence>